<organism evidence="1 2">
    <name type="scientific">Holdemanella biformis</name>
    <dbReference type="NCBI Taxonomy" id="1735"/>
    <lineage>
        <taxon>Bacteria</taxon>
        <taxon>Bacillati</taxon>
        <taxon>Bacillota</taxon>
        <taxon>Erysipelotrichia</taxon>
        <taxon>Erysipelotrichales</taxon>
        <taxon>Erysipelotrichaceae</taxon>
        <taxon>Holdemanella</taxon>
    </lineage>
</organism>
<evidence type="ECO:0000313" key="2">
    <source>
        <dbReference type="Proteomes" id="UP000285274"/>
    </source>
</evidence>
<dbReference type="EMBL" id="QRVM01000063">
    <property type="protein sequence ID" value="RGS44601.1"/>
    <property type="molecule type" value="Genomic_DNA"/>
</dbReference>
<evidence type="ECO:0000313" key="1">
    <source>
        <dbReference type="EMBL" id="RGS44601.1"/>
    </source>
</evidence>
<proteinExistence type="predicted"/>
<accession>A0A412IWP8</accession>
<reference evidence="1 2" key="1">
    <citation type="submission" date="2018-08" db="EMBL/GenBank/DDBJ databases">
        <title>A genome reference for cultivated species of the human gut microbiota.</title>
        <authorList>
            <person name="Zou Y."/>
            <person name="Xue W."/>
            <person name="Luo G."/>
        </authorList>
    </citation>
    <scope>NUCLEOTIDE SEQUENCE [LARGE SCALE GENOMIC DNA]</scope>
    <source>
        <strain evidence="1 2">AF22-10AC</strain>
    </source>
</reference>
<name>A0A412IWP8_9FIRM</name>
<dbReference type="RefSeq" id="WP_118320559.1">
    <property type="nucleotide sequence ID" value="NZ_QRVM01000063.1"/>
</dbReference>
<comment type="caution">
    <text evidence="1">The sequence shown here is derived from an EMBL/GenBank/DDBJ whole genome shotgun (WGS) entry which is preliminary data.</text>
</comment>
<dbReference type="Proteomes" id="UP000285274">
    <property type="component" value="Unassembled WGS sequence"/>
</dbReference>
<gene>
    <name evidence="1" type="ORF">DWX92_10405</name>
</gene>
<sequence>MLIGMKVQNFTSFNDLTAFSMVASNKLRKQKERLYESDAISLLKSTVIYGSNVSSKSNFVEVLRFIKECVINPKISIESYNWYCRNHEDNRENIIFFSSIVINKVVLFKI</sequence>
<evidence type="ECO:0008006" key="3">
    <source>
        <dbReference type="Google" id="ProtNLM"/>
    </source>
</evidence>
<dbReference type="AlphaFoldDB" id="A0A412IWP8"/>
<protein>
    <recommendedName>
        <fullName evidence="3">ATP-binding protein</fullName>
    </recommendedName>
</protein>